<keyword evidence="2" id="KW-1185">Reference proteome</keyword>
<dbReference type="KEGG" id="dfo:Dform_00575"/>
<dbReference type="Proteomes" id="UP000185934">
    <property type="component" value="Chromosome"/>
</dbReference>
<dbReference type="PANTHER" id="PTHR30348">
    <property type="entry name" value="UNCHARACTERIZED PROTEIN YECE"/>
    <property type="match status" value="1"/>
</dbReference>
<dbReference type="InterPro" id="IPR036520">
    <property type="entry name" value="UPF0759_sf"/>
</dbReference>
<gene>
    <name evidence="1" type="ORF">Dform_00575</name>
</gene>
<dbReference type="AlphaFoldDB" id="A0A1P8F666"/>
<dbReference type="OrthoDB" id="9780310at2"/>
<accession>A0A1P8F666</accession>
<organism evidence="1 2">
    <name type="scientific">Dehalogenimonas formicexedens</name>
    <dbReference type="NCBI Taxonomy" id="1839801"/>
    <lineage>
        <taxon>Bacteria</taxon>
        <taxon>Bacillati</taxon>
        <taxon>Chloroflexota</taxon>
        <taxon>Dehalococcoidia</taxon>
        <taxon>Dehalococcoidales</taxon>
        <taxon>Dehalococcoidaceae</taxon>
        <taxon>Dehalogenimonas</taxon>
    </lineage>
</organism>
<dbReference type="SUPFAM" id="SSF117396">
    <property type="entry name" value="TM1631-like"/>
    <property type="match status" value="1"/>
</dbReference>
<dbReference type="InterPro" id="IPR002763">
    <property type="entry name" value="DUF72"/>
</dbReference>
<dbReference type="STRING" id="1839801.Dform_00575"/>
<evidence type="ECO:0000313" key="1">
    <source>
        <dbReference type="EMBL" id="APV43930.1"/>
    </source>
</evidence>
<reference evidence="2" key="1">
    <citation type="submission" date="2016-11" db="EMBL/GenBank/DDBJ databases">
        <title>Dehalogenimonas formicexedens sp. nov., a chlorinated alkane respiring bacterium isolated from contaminated groundwater.</title>
        <authorList>
            <person name="Key T.A."/>
            <person name="Bowman K.S."/>
            <person name="Lee I."/>
            <person name="Chun J."/>
            <person name="Albuquerque L."/>
            <person name="da Costa M.S."/>
            <person name="Rainey F.A."/>
            <person name="Moe W.M."/>
        </authorList>
    </citation>
    <scope>NUCLEOTIDE SEQUENCE [LARGE SCALE GENOMIC DNA]</scope>
    <source>
        <strain evidence="2">NSZ-14</strain>
    </source>
</reference>
<dbReference type="Pfam" id="PF01904">
    <property type="entry name" value="DUF72"/>
    <property type="match status" value="1"/>
</dbReference>
<dbReference type="EMBL" id="CP018258">
    <property type="protein sequence ID" value="APV43930.1"/>
    <property type="molecule type" value="Genomic_DNA"/>
</dbReference>
<sequence>MAEYRIGTSGWSYPRGEGTWNGYFYPPGTKNELGYYSQFFNCVEINSSFYSPINPTWAESWVRKTPDDFVFTAKLWQKFTHPKMFEAATGEAAAISRDDVDLYLKGIEPLWQSGKLGAILAQFPPSFENDKSGRQTLEAVLDTFGEYPIAIELRHKSWSDDPATATLLAHFNAAWVQIDEPKFSFSISRELPVTSTSLAYFRFHGRNAEDWWTGNNETRYRYLYAPNEIEELSERVRASSASVQKILVFFNNHWKAYAPRNAGDLIKSLGLSFQGIPTLNLAED</sequence>
<evidence type="ECO:0000313" key="2">
    <source>
        <dbReference type="Proteomes" id="UP000185934"/>
    </source>
</evidence>
<dbReference type="PANTHER" id="PTHR30348:SF13">
    <property type="entry name" value="UPF0759 PROTEIN YUNF"/>
    <property type="match status" value="1"/>
</dbReference>
<dbReference type="Gene3D" id="3.20.20.410">
    <property type="entry name" value="Protein of unknown function UPF0759"/>
    <property type="match status" value="1"/>
</dbReference>
<protein>
    <submittedName>
        <fullName evidence="1">Putative conserved protein YecE</fullName>
    </submittedName>
</protein>
<name>A0A1P8F666_9CHLR</name>
<proteinExistence type="predicted"/>
<dbReference type="RefSeq" id="WP_076003676.1">
    <property type="nucleotide sequence ID" value="NZ_CP018258.1"/>
</dbReference>